<evidence type="ECO:0000313" key="2">
    <source>
        <dbReference type="EnsemblProtists" id="EOD20080"/>
    </source>
</evidence>
<evidence type="ECO:0000313" key="3">
    <source>
        <dbReference type="Proteomes" id="UP000013827"/>
    </source>
</evidence>
<dbReference type="EnsemblProtists" id="EOD20080">
    <property type="protein sequence ID" value="EOD20080"/>
    <property type="gene ID" value="EMIHUDRAFT_451080"/>
</dbReference>
<dbReference type="AlphaFoldDB" id="A0A0D3J995"/>
<dbReference type="PROSITE" id="PS51184">
    <property type="entry name" value="JMJC"/>
    <property type="match status" value="1"/>
</dbReference>
<evidence type="ECO:0000259" key="1">
    <source>
        <dbReference type="PROSITE" id="PS51184"/>
    </source>
</evidence>
<sequence length="412" mass="43761">MAPRSRCCSRSCDRHAWRVRPCRVPLPEAPLTLHAALRVALRCSDATGLAAALEVVSQHWEREGGFTLTPEAASRSGGLWLLSPADIAARRRHSQRGGNSEPYDAPPYAFEVSPHDGGGAVADEKAGGGAGTAAVATEGWRAAGQSGRVTGQLSRVRWPEGGDGVPAAAARLLAARTCFVLEGARLWPAAQDKWGEPAYLAEGLGEVSCHVLSAPAQTKEFAYFLPGRNPVGGAVGVPTLAPTPRLGAAMAADLSSLRLARLRALEAAARVGAWTVCQLLHFDQYDNFYLQLAGTKTFRLFDPSQSGRLAPYPALPPRCDDARGVEVTLQPGDLLYPTSRVTTGPVPAGALAVSLNFWYSAMQQILSPEWPLGPPLRVELARQLEYLVADSFGDAGRAVPAFFRGLRAQVAA</sequence>
<protein>
    <recommendedName>
        <fullName evidence="1">JmjC domain-containing protein</fullName>
    </recommendedName>
</protein>
<dbReference type="InterPro" id="IPR003347">
    <property type="entry name" value="JmjC_dom"/>
</dbReference>
<reference evidence="2" key="2">
    <citation type="submission" date="2024-10" db="UniProtKB">
        <authorList>
            <consortium name="EnsemblProtists"/>
        </authorList>
    </citation>
    <scope>IDENTIFICATION</scope>
</reference>
<dbReference type="PaxDb" id="2903-EOD20080"/>
<dbReference type="GeneID" id="17265578"/>
<name>A0A0D3J995_EMIH1</name>
<reference evidence="3" key="1">
    <citation type="journal article" date="2013" name="Nature">
        <title>Pan genome of the phytoplankton Emiliania underpins its global distribution.</title>
        <authorList>
            <person name="Read B.A."/>
            <person name="Kegel J."/>
            <person name="Klute M.J."/>
            <person name="Kuo A."/>
            <person name="Lefebvre S.C."/>
            <person name="Maumus F."/>
            <person name="Mayer C."/>
            <person name="Miller J."/>
            <person name="Monier A."/>
            <person name="Salamov A."/>
            <person name="Young J."/>
            <person name="Aguilar M."/>
            <person name="Claverie J.M."/>
            <person name="Frickenhaus S."/>
            <person name="Gonzalez K."/>
            <person name="Herman E.K."/>
            <person name="Lin Y.C."/>
            <person name="Napier J."/>
            <person name="Ogata H."/>
            <person name="Sarno A.F."/>
            <person name="Shmutz J."/>
            <person name="Schroeder D."/>
            <person name="de Vargas C."/>
            <person name="Verret F."/>
            <person name="von Dassow P."/>
            <person name="Valentin K."/>
            <person name="Van de Peer Y."/>
            <person name="Wheeler G."/>
            <person name="Dacks J.B."/>
            <person name="Delwiche C.F."/>
            <person name="Dyhrman S.T."/>
            <person name="Glockner G."/>
            <person name="John U."/>
            <person name="Richards T."/>
            <person name="Worden A.Z."/>
            <person name="Zhang X."/>
            <person name="Grigoriev I.V."/>
            <person name="Allen A.E."/>
            <person name="Bidle K."/>
            <person name="Borodovsky M."/>
            <person name="Bowler C."/>
            <person name="Brownlee C."/>
            <person name="Cock J.M."/>
            <person name="Elias M."/>
            <person name="Gladyshev V.N."/>
            <person name="Groth M."/>
            <person name="Guda C."/>
            <person name="Hadaegh A."/>
            <person name="Iglesias-Rodriguez M.D."/>
            <person name="Jenkins J."/>
            <person name="Jones B.M."/>
            <person name="Lawson T."/>
            <person name="Leese F."/>
            <person name="Lindquist E."/>
            <person name="Lobanov A."/>
            <person name="Lomsadze A."/>
            <person name="Malik S.B."/>
            <person name="Marsh M.E."/>
            <person name="Mackinder L."/>
            <person name="Mock T."/>
            <person name="Mueller-Roeber B."/>
            <person name="Pagarete A."/>
            <person name="Parker M."/>
            <person name="Probert I."/>
            <person name="Quesneville H."/>
            <person name="Raines C."/>
            <person name="Rensing S.A."/>
            <person name="Riano-Pachon D.M."/>
            <person name="Richier S."/>
            <person name="Rokitta S."/>
            <person name="Shiraiwa Y."/>
            <person name="Soanes D.M."/>
            <person name="van der Giezen M."/>
            <person name="Wahlund T.M."/>
            <person name="Williams B."/>
            <person name="Wilson W."/>
            <person name="Wolfe G."/>
            <person name="Wurch L.L."/>
        </authorList>
    </citation>
    <scope>NUCLEOTIDE SEQUENCE</scope>
</reference>
<dbReference type="KEGG" id="ehx:EMIHUDRAFT_451080"/>
<proteinExistence type="predicted"/>
<dbReference type="SUPFAM" id="SSF51197">
    <property type="entry name" value="Clavaminate synthase-like"/>
    <property type="match status" value="1"/>
</dbReference>
<keyword evidence="3" id="KW-1185">Reference proteome</keyword>
<dbReference type="Gene3D" id="2.60.120.10">
    <property type="entry name" value="Jelly Rolls"/>
    <property type="match status" value="1"/>
</dbReference>
<dbReference type="PANTHER" id="PTHR12461:SF105">
    <property type="entry name" value="HYPOXIA-INDUCIBLE FACTOR 1-ALPHA INHIBITOR"/>
    <property type="match status" value="1"/>
</dbReference>
<dbReference type="PANTHER" id="PTHR12461">
    <property type="entry name" value="HYPOXIA-INDUCIBLE FACTOR 1 ALPHA INHIBITOR-RELATED"/>
    <property type="match status" value="1"/>
</dbReference>
<feature type="domain" description="JmjC" evidence="1">
    <location>
        <begin position="242"/>
        <end position="376"/>
    </location>
</feature>
<dbReference type="InterPro" id="IPR041667">
    <property type="entry name" value="Cupin_8"/>
</dbReference>
<dbReference type="HOGENOM" id="CLU_668061_0_0_1"/>
<accession>A0A0D3J995</accession>
<dbReference type="InterPro" id="IPR014710">
    <property type="entry name" value="RmlC-like_jellyroll"/>
</dbReference>
<dbReference type="Pfam" id="PF13621">
    <property type="entry name" value="Cupin_8"/>
    <property type="match status" value="1"/>
</dbReference>
<dbReference type="RefSeq" id="XP_005772509.1">
    <property type="nucleotide sequence ID" value="XM_005772452.1"/>
</dbReference>
<dbReference type="Proteomes" id="UP000013827">
    <property type="component" value="Unassembled WGS sequence"/>
</dbReference>
<organism evidence="2 3">
    <name type="scientific">Emiliania huxleyi (strain CCMP1516)</name>
    <dbReference type="NCBI Taxonomy" id="280463"/>
    <lineage>
        <taxon>Eukaryota</taxon>
        <taxon>Haptista</taxon>
        <taxon>Haptophyta</taxon>
        <taxon>Prymnesiophyceae</taxon>
        <taxon>Isochrysidales</taxon>
        <taxon>Noelaerhabdaceae</taxon>
        <taxon>Emiliania</taxon>
    </lineage>
</organism>